<protein>
    <submittedName>
        <fullName evidence="1">Uncharacterized protein</fullName>
    </submittedName>
</protein>
<evidence type="ECO:0000313" key="1">
    <source>
        <dbReference type="EMBL" id="KAH3856908.1"/>
    </source>
</evidence>
<dbReference type="GO" id="GO:0034198">
    <property type="term" value="P:cellular response to amino acid starvation"/>
    <property type="evidence" value="ECO:0007669"/>
    <property type="project" value="TreeGrafter"/>
</dbReference>
<dbReference type="AlphaFoldDB" id="A0A9D4LFQ5"/>
<dbReference type="Proteomes" id="UP000828390">
    <property type="component" value="Unassembled WGS sequence"/>
</dbReference>
<dbReference type="GO" id="GO:0007015">
    <property type="term" value="P:actin filament organization"/>
    <property type="evidence" value="ECO:0007669"/>
    <property type="project" value="InterPro"/>
</dbReference>
<dbReference type="GO" id="GO:0051015">
    <property type="term" value="F:actin filament binding"/>
    <property type="evidence" value="ECO:0007669"/>
    <property type="project" value="TreeGrafter"/>
</dbReference>
<reference evidence="1" key="1">
    <citation type="journal article" date="2019" name="bioRxiv">
        <title>The Genome of the Zebra Mussel, Dreissena polymorpha: A Resource for Invasive Species Research.</title>
        <authorList>
            <person name="McCartney M.A."/>
            <person name="Auch B."/>
            <person name="Kono T."/>
            <person name="Mallez S."/>
            <person name="Zhang Y."/>
            <person name="Obille A."/>
            <person name="Becker A."/>
            <person name="Abrahante J.E."/>
            <person name="Garbe J."/>
            <person name="Badalamenti J.P."/>
            <person name="Herman A."/>
            <person name="Mangelson H."/>
            <person name="Liachko I."/>
            <person name="Sullivan S."/>
            <person name="Sone E.D."/>
            <person name="Koren S."/>
            <person name="Silverstein K.A.T."/>
            <person name="Beckman K.B."/>
            <person name="Gohl D.M."/>
        </authorList>
    </citation>
    <scope>NUCLEOTIDE SEQUENCE</scope>
    <source>
        <strain evidence="1">Duluth1</strain>
        <tissue evidence="1">Whole animal</tissue>
    </source>
</reference>
<dbReference type="PANTHER" id="PTHR15435:SF2">
    <property type="entry name" value="KICSTOR COMPLEX PROTEIN KAPTIN"/>
    <property type="match status" value="1"/>
</dbReference>
<dbReference type="GO" id="GO:0030027">
    <property type="term" value="C:lamellipodium"/>
    <property type="evidence" value="ECO:0007669"/>
    <property type="project" value="TreeGrafter"/>
</dbReference>
<dbReference type="GO" id="GO:1904262">
    <property type="term" value="P:negative regulation of TORC1 signaling"/>
    <property type="evidence" value="ECO:0007669"/>
    <property type="project" value="TreeGrafter"/>
</dbReference>
<reference evidence="1" key="2">
    <citation type="submission" date="2020-11" db="EMBL/GenBank/DDBJ databases">
        <authorList>
            <person name="McCartney M.A."/>
            <person name="Auch B."/>
            <person name="Kono T."/>
            <person name="Mallez S."/>
            <person name="Becker A."/>
            <person name="Gohl D.M."/>
            <person name="Silverstein K.A.T."/>
            <person name="Koren S."/>
            <person name="Bechman K.B."/>
            <person name="Herman A."/>
            <person name="Abrahante J.E."/>
            <person name="Garbe J."/>
        </authorList>
    </citation>
    <scope>NUCLEOTIDE SEQUENCE</scope>
    <source>
        <strain evidence="1">Duluth1</strain>
        <tissue evidence="1">Whole animal</tissue>
    </source>
</reference>
<dbReference type="InterPro" id="IPR029982">
    <property type="entry name" value="Kptn"/>
</dbReference>
<dbReference type="GO" id="GO:0015629">
    <property type="term" value="C:actin cytoskeleton"/>
    <property type="evidence" value="ECO:0007669"/>
    <property type="project" value="InterPro"/>
</dbReference>
<proteinExistence type="predicted"/>
<organism evidence="1 2">
    <name type="scientific">Dreissena polymorpha</name>
    <name type="common">Zebra mussel</name>
    <name type="synonym">Mytilus polymorpha</name>
    <dbReference type="NCBI Taxonomy" id="45954"/>
    <lineage>
        <taxon>Eukaryota</taxon>
        <taxon>Metazoa</taxon>
        <taxon>Spiralia</taxon>
        <taxon>Lophotrochozoa</taxon>
        <taxon>Mollusca</taxon>
        <taxon>Bivalvia</taxon>
        <taxon>Autobranchia</taxon>
        <taxon>Heteroconchia</taxon>
        <taxon>Euheterodonta</taxon>
        <taxon>Imparidentia</taxon>
        <taxon>Neoheterodontei</taxon>
        <taxon>Myida</taxon>
        <taxon>Dreissenoidea</taxon>
        <taxon>Dreissenidae</taxon>
        <taxon>Dreissena</taxon>
    </lineage>
</organism>
<evidence type="ECO:0000313" key="2">
    <source>
        <dbReference type="Proteomes" id="UP000828390"/>
    </source>
</evidence>
<dbReference type="EMBL" id="JAIWYP010000003">
    <property type="protein sequence ID" value="KAH3856908.1"/>
    <property type="molecule type" value="Genomic_DNA"/>
</dbReference>
<dbReference type="PROSITE" id="PS51257">
    <property type="entry name" value="PROKAR_LIPOPROTEIN"/>
    <property type="match status" value="1"/>
</dbReference>
<name>A0A9D4LFQ5_DREPO</name>
<gene>
    <name evidence="1" type="ORF">DPMN_099503</name>
</gene>
<accession>A0A9D4LFQ5</accession>
<sequence>MEQRKWKWTDAHFCSLPSQTTIYGCTKIINDHRVHGSNKLLVAASLVGQFFTVEYQRIFDKLTPSTKEIHFTYIPGDSEIVSIDATTMCLHGDRLTIGITFWKQEDTELWLRDGRVWS</sequence>
<comment type="caution">
    <text evidence="1">The sequence shown here is derived from an EMBL/GenBank/DDBJ whole genome shotgun (WGS) entry which is preliminary data.</text>
</comment>
<keyword evidence="2" id="KW-1185">Reference proteome</keyword>
<dbReference type="PANTHER" id="PTHR15435">
    <property type="entry name" value="KICSTOR COMPLEX PROTEIN KAPTIN"/>
    <property type="match status" value="1"/>
</dbReference>